<keyword evidence="3" id="KW-1185">Reference proteome</keyword>
<dbReference type="AlphaFoldDB" id="A0A0B5IL95"/>
<evidence type="ECO:0000313" key="3">
    <source>
        <dbReference type="Proteomes" id="UP000031774"/>
    </source>
</evidence>
<gene>
    <name evidence="2" type="ORF">SVTN_37645</name>
</gene>
<feature type="region of interest" description="Disordered" evidence="1">
    <location>
        <begin position="126"/>
        <end position="174"/>
    </location>
</feature>
<organism evidence="2 3">
    <name type="scientific">Streptomyces vietnamensis</name>
    <dbReference type="NCBI Taxonomy" id="362257"/>
    <lineage>
        <taxon>Bacteria</taxon>
        <taxon>Bacillati</taxon>
        <taxon>Actinomycetota</taxon>
        <taxon>Actinomycetes</taxon>
        <taxon>Kitasatosporales</taxon>
        <taxon>Streptomycetaceae</taxon>
        <taxon>Streptomyces</taxon>
    </lineage>
</organism>
<dbReference type="STRING" id="362257.SVTN_37645"/>
<proteinExistence type="predicted"/>
<feature type="compositionally biased region" description="Low complexity" evidence="1">
    <location>
        <begin position="39"/>
        <end position="59"/>
    </location>
</feature>
<feature type="region of interest" description="Disordered" evidence="1">
    <location>
        <begin position="39"/>
        <end position="95"/>
    </location>
</feature>
<accession>A0A0B5IL95</accession>
<reference evidence="2 3" key="1">
    <citation type="submission" date="2014-12" db="EMBL/GenBank/DDBJ databases">
        <title>Complete genome sequence of Streptomyces vietnamensis strain GIMV4.0001, a genetic manipulable producer of the benzoisochromanequinone antibiotic granaticin.</title>
        <authorList>
            <person name="Deng M.R."/>
            <person name="Guo J."/>
            <person name="Ma L.Y."/>
            <person name="Feng G.D."/>
            <person name="Mo C.Y."/>
            <person name="Zhu H.H."/>
        </authorList>
    </citation>
    <scope>NUCLEOTIDE SEQUENCE [LARGE SCALE GENOMIC DNA]</scope>
    <source>
        <strain evidence="3">GIMV4.0001</strain>
    </source>
</reference>
<protein>
    <submittedName>
        <fullName evidence="2">Uncharacterized protein</fullName>
    </submittedName>
</protein>
<sequence>MPDIEKHIAEIWTLYGRHQLTRTFNLPELDDWAWDVPGSAPASTCSAPSSACASRTSGPGPVGTPPTWQHSVPTSPPSTPPPPSTGAPSPATPGLRLVCAGAVDHLREAPPYDLIHSVGGVPLTIDSPQADQPLSYRLRTATSGRSPGPRPARGPQSTPPDRLRVGLVASTGSA</sequence>
<dbReference type="EMBL" id="CP010407">
    <property type="protein sequence ID" value="AJF69164.1"/>
    <property type="molecule type" value="Genomic_DNA"/>
</dbReference>
<name>A0A0B5IL95_9ACTN</name>
<evidence type="ECO:0000313" key="2">
    <source>
        <dbReference type="EMBL" id="AJF69164.1"/>
    </source>
</evidence>
<feature type="compositionally biased region" description="Pro residues" evidence="1">
    <location>
        <begin position="74"/>
        <end position="85"/>
    </location>
</feature>
<dbReference type="RefSeq" id="WP_041133083.1">
    <property type="nucleotide sequence ID" value="NZ_CP010407.1"/>
</dbReference>
<feature type="compositionally biased region" description="Low complexity" evidence="1">
    <location>
        <begin position="143"/>
        <end position="156"/>
    </location>
</feature>
<dbReference type="Proteomes" id="UP000031774">
    <property type="component" value="Chromosome"/>
</dbReference>
<dbReference type="HOGENOM" id="CLU_1539232_0_0_11"/>
<dbReference type="KEGG" id="svt:SVTN_37645"/>
<evidence type="ECO:0000256" key="1">
    <source>
        <dbReference type="SAM" id="MobiDB-lite"/>
    </source>
</evidence>